<proteinExistence type="predicted"/>
<dbReference type="KEGG" id="hsn:DV733_02485"/>
<dbReference type="EMBL" id="CP031310">
    <property type="protein sequence ID" value="QCC50165.1"/>
    <property type="molecule type" value="Genomic_DNA"/>
</dbReference>
<evidence type="ECO:0000313" key="2">
    <source>
        <dbReference type="Proteomes" id="UP000296706"/>
    </source>
</evidence>
<dbReference type="AlphaFoldDB" id="A0A4D6H949"/>
<reference evidence="1 2" key="1">
    <citation type="journal article" date="2019" name="Nat. Commun.">
        <title>A new type of DNA phosphorothioation-based antiviral system in archaea.</title>
        <authorList>
            <person name="Xiong L."/>
            <person name="Liu S."/>
            <person name="Chen S."/>
            <person name="Xiao Y."/>
            <person name="Zhu B."/>
            <person name="Gao Y."/>
            <person name="Zhang Y."/>
            <person name="Chen B."/>
            <person name="Luo J."/>
            <person name="Deng Z."/>
            <person name="Chen X."/>
            <person name="Wang L."/>
            <person name="Chen S."/>
        </authorList>
    </citation>
    <scope>NUCLEOTIDE SEQUENCE [LARGE SCALE GENOMIC DNA]</scope>
    <source>
        <strain evidence="1 2">CBA1105</strain>
    </source>
</reference>
<organism evidence="1 2">
    <name type="scientific">Halapricum salinum</name>
    <dbReference type="NCBI Taxonomy" id="1457250"/>
    <lineage>
        <taxon>Archaea</taxon>
        <taxon>Methanobacteriati</taxon>
        <taxon>Methanobacteriota</taxon>
        <taxon>Stenosarchaea group</taxon>
        <taxon>Halobacteria</taxon>
        <taxon>Halobacteriales</taxon>
        <taxon>Haloarculaceae</taxon>
        <taxon>Halapricum</taxon>
    </lineage>
</organism>
<evidence type="ECO:0000313" key="1">
    <source>
        <dbReference type="EMBL" id="QCC50165.1"/>
    </source>
</evidence>
<accession>A0A4D6H949</accession>
<dbReference type="Proteomes" id="UP000296706">
    <property type="component" value="Chromosome"/>
</dbReference>
<sequence length="77" mass="9272">MDWAHHIHPSVNLNILFLPKDSSKFVLDFTEISVIWFNGEKILCLHNEFIRVKIGTRYRRHFKLLSIVCLLVFFPMW</sequence>
<gene>
    <name evidence="1" type="ORF">DV733_02485</name>
</gene>
<protein>
    <submittedName>
        <fullName evidence="1">Uncharacterized protein</fullName>
    </submittedName>
</protein>
<name>A0A4D6H949_9EURY</name>
<keyword evidence="2" id="KW-1185">Reference proteome</keyword>